<name>A0AAU8KXH6_9CAUD</name>
<reference evidence="1" key="1">
    <citation type="submission" date="2024-06" db="EMBL/GenBank/DDBJ databases">
        <authorList>
            <person name="Melgar S."/>
            <person name="Ryabinky S."/>
            <person name="Merugu K."/>
            <person name="Desisa B."/>
            <person name="Truong H."/>
            <person name="Jamal R."/>
            <person name="Sandhu A."/>
            <person name="Johnson A."/>
        </authorList>
    </citation>
    <scope>NUCLEOTIDE SEQUENCE</scope>
</reference>
<accession>A0AAU8KXH6</accession>
<organism evidence="1">
    <name type="scientific">Serratia phage Kevin</name>
    <dbReference type="NCBI Taxonomy" id="3161161"/>
    <lineage>
        <taxon>Viruses</taxon>
        <taxon>Duplodnaviria</taxon>
        <taxon>Heunggongvirae</taxon>
        <taxon>Uroviricota</taxon>
        <taxon>Caudoviricetes</taxon>
        <taxon>Pantevenvirales</taxon>
        <taxon>Ackermannviridae</taxon>
        <taxon>Miltonvirus</taxon>
    </lineage>
</organism>
<proteinExistence type="predicted"/>
<sequence>MEQQNVVQCLQNAVNDFLVKVGVIKEPTDWDKAIAALSDAGDWVDGLKKRKPAIFINGATVIVGGKKTRAFVELAQEHQNANGHYKPGDFLDTSEVVNHSTWFVETKNTVYVLTNTPGAAAGKIEVLNVYEDKAP</sequence>
<protein>
    <submittedName>
        <fullName evidence="1">Uncharacterized protein</fullName>
    </submittedName>
</protein>
<evidence type="ECO:0000313" key="1">
    <source>
        <dbReference type="EMBL" id="XCN28067.1"/>
    </source>
</evidence>
<dbReference type="EMBL" id="PP869623">
    <property type="protein sequence ID" value="XCN28067.1"/>
    <property type="molecule type" value="Genomic_DNA"/>
</dbReference>